<dbReference type="FunFam" id="3.40.50.720:FF:000240">
    <property type="entry name" value="SDR family oxidoreductase"/>
    <property type="match status" value="1"/>
</dbReference>
<organism evidence="3 4">
    <name type="scientific">Pseudomonas syringae pv. delphinii</name>
    <dbReference type="NCBI Taxonomy" id="192088"/>
    <lineage>
        <taxon>Bacteria</taxon>
        <taxon>Pseudomonadati</taxon>
        <taxon>Pseudomonadota</taxon>
        <taxon>Gammaproteobacteria</taxon>
        <taxon>Pseudomonadales</taxon>
        <taxon>Pseudomonadaceae</taxon>
        <taxon>Pseudomonas</taxon>
    </lineage>
</organism>
<dbReference type="PRINTS" id="PR00081">
    <property type="entry name" value="GDHRDH"/>
</dbReference>
<dbReference type="InterPro" id="IPR002347">
    <property type="entry name" value="SDR_fam"/>
</dbReference>
<sequence>MAGRWASLNVAKRHRCPSWKWPPPECKHTDYVESSMQLFRLDGQVAFVTGAGSGIGQAIAVGLAQAGADVACFDLPGSTGIGSTVERINALGRRALALQGTVTDRATLDAAIARTETELGALSVAVNCAGIANAQAAEELELQRWQTMLDINLTGIFLSCQAQAAVMLPRGKGAIVNIASMSGSIVNRGLLQAHYNASKAGVIHLSKSLAMEWAEKGLRVNCISPGYTATPMNSRPEVAEQVKIFEQTTPMGRMASVDEMVGPAVFLVSQASSFCTGVDLLVDGGFVCW</sequence>
<evidence type="ECO:0000256" key="2">
    <source>
        <dbReference type="ARBA" id="ARBA00023002"/>
    </source>
</evidence>
<evidence type="ECO:0000313" key="4">
    <source>
        <dbReference type="Proteomes" id="UP000269044"/>
    </source>
</evidence>
<dbReference type="InterPro" id="IPR036291">
    <property type="entry name" value="NAD(P)-bd_dom_sf"/>
</dbReference>
<dbReference type="Gene3D" id="3.40.50.720">
    <property type="entry name" value="NAD(P)-binding Rossmann-like Domain"/>
    <property type="match status" value="1"/>
</dbReference>
<comment type="similarity">
    <text evidence="1">Belongs to the short-chain dehydrogenases/reductases (SDR) family.</text>
</comment>
<dbReference type="Pfam" id="PF13561">
    <property type="entry name" value="adh_short_C2"/>
    <property type="match status" value="1"/>
</dbReference>
<comment type="caution">
    <text evidence="3">The sequence shown here is derived from an EMBL/GenBank/DDBJ whole genome shotgun (WGS) entry which is preliminary data.</text>
</comment>
<dbReference type="InterPro" id="IPR020904">
    <property type="entry name" value="Sc_DH/Rdtase_CS"/>
</dbReference>
<keyword evidence="2" id="KW-0560">Oxidoreductase</keyword>
<dbReference type="PANTHER" id="PTHR42760">
    <property type="entry name" value="SHORT-CHAIN DEHYDROGENASES/REDUCTASES FAMILY MEMBER"/>
    <property type="match status" value="1"/>
</dbReference>
<reference evidence="3 4" key="1">
    <citation type="submission" date="2018-08" db="EMBL/GenBank/DDBJ databases">
        <title>Recombination of ecologically and evolutionarily significant loci maintains genetic cohesion in the Pseudomonas syringae species complex.</title>
        <authorList>
            <person name="Dillon M."/>
            <person name="Thakur S."/>
            <person name="Almeida R.N.D."/>
            <person name="Weir B.S."/>
            <person name="Guttman D.S."/>
        </authorList>
    </citation>
    <scope>NUCLEOTIDE SEQUENCE [LARGE SCALE GENOMIC DNA]</scope>
    <source>
        <strain evidence="3 4">ICMP 13052</strain>
    </source>
</reference>
<proteinExistence type="inferred from homology"/>
<name>A0A0P9Q923_9PSED</name>
<dbReference type="PROSITE" id="PS00061">
    <property type="entry name" value="ADH_SHORT"/>
    <property type="match status" value="1"/>
</dbReference>
<accession>A0A0P9Q923</accession>
<gene>
    <name evidence="3" type="ORF">ALQ08_100717</name>
</gene>
<evidence type="ECO:0000313" key="3">
    <source>
        <dbReference type="EMBL" id="RMQ27452.1"/>
    </source>
</evidence>
<dbReference type="NCBIfam" id="NF004774">
    <property type="entry name" value="PRK06114.1"/>
    <property type="match status" value="1"/>
</dbReference>
<dbReference type="SUPFAM" id="SSF51735">
    <property type="entry name" value="NAD(P)-binding Rossmann-fold domains"/>
    <property type="match status" value="1"/>
</dbReference>
<evidence type="ECO:0000256" key="1">
    <source>
        <dbReference type="ARBA" id="ARBA00006484"/>
    </source>
</evidence>
<dbReference type="Proteomes" id="UP000269044">
    <property type="component" value="Unassembled WGS sequence"/>
</dbReference>
<dbReference type="GO" id="GO:0016616">
    <property type="term" value="F:oxidoreductase activity, acting on the CH-OH group of donors, NAD or NADP as acceptor"/>
    <property type="evidence" value="ECO:0007669"/>
    <property type="project" value="TreeGrafter"/>
</dbReference>
<dbReference type="PRINTS" id="PR00080">
    <property type="entry name" value="SDRFAMILY"/>
</dbReference>
<dbReference type="GO" id="GO:0005975">
    <property type="term" value="P:carbohydrate metabolic process"/>
    <property type="evidence" value="ECO:0007669"/>
    <property type="project" value="UniProtKB-ARBA"/>
</dbReference>
<dbReference type="EMBL" id="RBRA01000064">
    <property type="protein sequence ID" value="RMQ27452.1"/>
    <property type="molecule type" value="Genomic_DNA"/>
</dbReference>
<dbReference type="PANTHER" id="PTHR42760:SF115">
    <property type="entry name" value="3-OXOACYL-[ACYL-CARRIER-PROTEIN] REDUCTASE FABG"/>
    <property type="match status" value="1"/>
</dbReference>
<dbReference type="AlphaFoldDB" id="A0A0P9Q923"/>
<protein>
    <submittedName>
        <fullName evidence="3">Short chain dehydrogenase</fullName>
    </submittedName>
</protein>